<organism evidence="1">
    <name type="scientific">marine sediment metagenome</name>
    <dbReference type="NCBI Taxonomy" id="412755"/>
    <lineage>
        <taxon>unclassified sequences</taxon>
        <taxon>metagenomes</taxon>
        <taxon>ecological metagenomes</taxon>
    </lineage>
</organism>
<proteinExistence type="predicted"/>
<comment type="caution">
    <text evidence="1">The sequence shown here is derived from an EMBL/GenBank/DDBJ whole genome shotgun (WGS) entry which is preliminary data.</text>
</comment>
<protein>
    <submittedName>
        <fullName evidence="1">Uncharacterized protein</fullName>
    </submittedName>
</protein>
<reference evidence="1" key="1">
    <citation type="journal article" date="2015" name="Nature">
        <title>Complex archaea that bridge the gap between prokaryotes and eukaryotes.</title>
        <authorList>
            <person name="Spang A."/>
            <person name="Saw J.H."/>
            <person name="Jorgensen S.L."/>
            <person name="Zaremba-Niedzwiedzka K."/>
            <person name="Martijn J."/>
            <person name="Lind A.E."/>
            <person name="van Eijk R."/>
            <person name="Schleper C."/>
            <person name="Guy L."/>
            <person name="Ettema T.J."/>
        </authorList>
    </citation>
    <scope>NUCLEOTIDE SEQUENCE</scope>
</reference>
<sequence>MPTYSVITIVDGQPTFEKPLNEILADLKAGGALKTLTPLEYHTDRQRRWYKGVALPALTANDENGETETWWDAEVKKLCNGLAYLKKETYFFEDIDGNRHGIGRLTTKGVSKRNMTNFIEEILSQAMIRG</sequence>
<evidence type="ECO:0000313" key="1">
    <source>
        <dbReference type="EMBL" id="KKM15294.1"/>
    </source>
</evidence>
<accession>A0A0F9I6K8</accession>
<name>A0A0F9I6K8_9ZZZZ</name>
<dbReference type="EMBL" id="LAZR01014940">
    <property type="protein sequence ID" value="KKM15294.1"/>
    <property type="molecule type" value="Genomic_DNA"/>
</dbReference>
<dbReference type="AlphaFoldDB" id="A0A0F9I6K8"/>
<feature type="non-terminal residue" evidence="1">
    <location>
        <position position="130"/>
    </location>
</feature>
<gene>
    <name evidence="1" type="ORF">LCGC14_1697440</name>
</gene>